<feature type="domain" description="Prokaryotic-type class I peptide chain release factors" evidence="7">
    <location>
        <begin position="253"/>
        <end position="269"/>
    </location>
</feature>
<evidence type="ECO:0000313" key="9">
    <source>
        <dbReference type="Proteomes" id="UP000034137"/>
    </source>
</evidence>
<dbReference type="InterPro" id="IPR045853">
    <property type="entry name" value="Pep_chain_release_fac_I_sf"/>
</dbReference>
<evidence type="ECO:0000256" key="2">
    <source>
        <dbReference type="ARBA" id="ARBA00022481"/>
    </source>
</evidence>
<feature type="coiled-coil region" evidence="6">
    <location>
        <begin position="289"/>
        <end position="316"/>
    </location>
</feature>
<keyword evidence="3 4" id="KW-0648">Protein biosynthesis</keyword>
<name>A0A0G0S8U1_9BACT</name>
<evidence type="ECO:0000256" key="3">
    <source>
        <dbReference type="ARBA" id="ARBA00022917"/>
    </source>
</evidence>
<dbReference type="PROSITE" id="PS00745">
    <property type="entry name" value="RF_PROK_I"/>
    <property type="match status" value="1"/>
</dbReference>
<dbReference type="InterPro" id="IPR005139">
    <property type="entry name" value="PCRF"/>
</dbReference>
<comment type="caution">
    <text evidence="8">The sequence shown here is derived from an EMBL/GenBank/DDBJ whole genome shotgun (WGS) entry which is preliminary data.</text>
</comment>
<dbReference type="Gene3D" id="1.20.58.410">
    <property type="entry name" value="Release factor"/>
    <property type="match status" value="1"/>
</dbReference>
<organism evidence="8 9">
    <name type="scientific">Candidatus Falkowbacteria bacterium GW2011_GWF2_39_8</name>
    <dbReference type="NCBI Taxonomy" id="1618642"/>
    <lineage>
        <taxon>Bacteria</taxon>
        <taxon>Candidatus Falkowiibacteriota</taxon>
    </lineage>
</organism>
<dbReference type="NCBIfam" id="TIGR00020">
    <property type="entry name" value="prfB"/>
    <property type="match status" value="1"/>
</dbReference>
<dbReference type="PATRIC" id="fig|1618642.3.peg.1043"/>
<feature type="modified residue" description="N5-methylglutamine" evidence="4">
    <location>
        <position position="260"/>
    </location>
</feature>
<proteinExistence type="inferred from homology"/>
<dbReference type="GO" id="GO:0005737">
    <property type="term" value="C:cytoplasm"/>
    <property type="evidence" value="ECO:0007669"/>
    <property type="project" value="UniProtKB-SubCell"/>
</dbReference>
<keyword evidence="4" id="KW-0963">Cytoplasm</keyword>
<protein>
    <recommendedName>
        <fullName evidence="4 5">Peptide chain release factor 2</fullName>
        <shortName evidence="4">RF-2</shortName>
    </recommendedName>
</protein>
<dbReference type="PANTHER" id="PTHR43116:SF3">
    <property type="entry name" value="CLASS I PEPTIDE CHAIN RELEASE FACTOR"/>
    <property type="match status" value="1"/>
</dbReference>
<sequence length="376" mass="43450">MLIVLFCYSIIMENLLEKIEELREKLLNLWRLLDIDRQLEEINQLKSEMSQPSFWNDRERAILVGKRAEELEKETKKWQELRTQIRDLEEYVAEAGKEGDLSINEESEQKYNELKDVLAKFEFFVLFSGKYDRHNAIVSVHAGTGGVDAQDWTEILERMFIRFAEKRGWQVEVLDRNAGGEAGIKSSTLKISGLWAYGYLKSESGVHRLVRISPFDAEKMRHTSFALAEVIPEIADEAEIEIRDEDLKIDTYRASGPGGQNVNKTESAIRITHKPTGIIVACQTERSQHQNKETALKIIKSKLLKLQEEARETEEQKLKGDAVKADWGKQIRSYVMQPYQLVKDHRTNFETPDIKAVLDGELEGFMEAYLRSLRKI</sequence>
<dbReference type="FunFam" id="3.30.160.20:FF:000010">
    <property type="entry name" value="Peptide chain release factor 2"/>
    <property type="match status" value="1"/>
</dbReference>
<dbReference type="InterPro" id="IPR004374">
    <property type="entry name" value="PrfB"/>
</dbReference>
<comment type="similarity">
    <text evidence="1 4">Belongs to the prokaryotic/mitochondrial release factor family.</text>
</comment>
<dbReference type="Gene3D" id="3.30.70.1660">
    <property type="match status" value="1"/>
</dbReference>
<reference evidence="8 9" key="1">
    <citation type="journal article" date="2015" name="Nature">
        <title>rRNA introns, odd ribosomes, and small enigmatic genomes across a large radiation of phyla.</title>
        <authorList>
            <person name="Brown C.T."/>
            <person name="Hug L.A."/>
            <person name="Thomas B.C."/>
            <person name="Sharon I."/>
            <person name="Castelle C.J."/>
            <person name="Singh A."/>
            <person name="Wilkins M.J."/>
            <person name="Williams K.H."/>
            <person name="Banfield J.F."/>
        </authorList>
    </citation>
    <scope>NUCLEOTIDE SEQUENCE [LARGE SCALE GENOMIC DNA]</scope>
</reference>
<dbReference type="GO" id="GO:0016149">
    <property type="term" value="F:translation release factor activity, codon specific"/>
    <property type="evidence" value="ECO:0007669"/>
    <property type="project" value="UniProtKB-UniRule"/>
</dbReference>
<keyword evidence="6" id="KW-0175">Coiled coil</keyword>
<gene>
    <name evidence="4" type="primary">prfB</name>
    <name evidence="8" type="ORF">UT64_C0071G0009</name>
</gene>
<dbReference type="AlphaFoldDB" id="A0A0G0S8U1"/>
<evidence type="ECO:0000256" key="6">
    <source>
        <dbReference type="SAM" id="Coils"/>
    </source>
</evidence>
<dbReference type="HAMAP" id="MF_00094">
    <property type="entry name" value="Rel_fac_2"/>
    <property type="match status" value="1"/>
</dbReference>
<dbReference type="InterPro" id="IPR000352">
    <property type="entry name" value="Pep_chain_release_fac_I"/>
</dbReference>
<comment type="subcellular location">
    <subcellularLocation>
        <location evidence="4">Cytoplasm</location>
    </subcellularLocation>
</comment>
<dbReference type="PANTHER" id="PTHR43116">
    <property type="entry name" value="PEPTIDE CHAIN RELEASE FACTOR 2"/>
    <property type="match status" value="1"/>
</dbReference>
<keyword evidence="2 4" id="KW-0488">Methylation</keyword>
<comment type="function">
    <text evidence="4">Peptide chain release factor 2 directs the termination of translation in response to the peptide chain termination codons UGA and UAA.</text>
</comment>
<evidence type="ECO:0000256" key="4">
    <source>
        <dbReference type="HAMAP-Rule" id="MF_00094"/>
    </source>
</evidence>
<dbReference type="Gene3D" id="3.30.160.20">
    <property type="match status" value="1"/>
</dbReference>
<dbReference type="Proteomes" id="UP000034137">
    <property type="component" value="Unassembled WGS sequence"/>
</dbReference>
<dbReference type="Pfam" id="PF00472">
    <property type="entry name" value="RF-1"/>
    <property type="match status" value="1"/>
</dbReference>
<evidence type="ECO:0000256" key="5">
    <source>
        <dbReference type="NCBIfam" id="TIGR00020"/>
    </source>
</evidence>
<comment type="PTM">
    <text evidence="4">Methylated by PrmC. Methylation increases the termination efficiency of RF2.</text>
</comment>
<evidence type="ECO:0000313" key="8">
    <source>
        <dbReference type="EMBL" id="KKR31155.1"/>
    </source>
</evidence>
<dbReference type="EMBL" id="LBXO01000071">
    <property type="protein sequence ID" value="KKR31155.1"/>
    <property type="molecule type" value="Genomic_DNA"/>
</dbReference>
<dbReference type="Pfam" id="PF03462">
    <property type="entry name" value="PCRF"/>
    <property type="match status" value="1"/>
</dbReference>
<accession>A0A0G0S8U1</accession>
<evidence type="ECO:0000259" key="7">
    <source>
        <dbReference type="PROSITE" id="PS00745"/>
    </source>
</evidence>
<dbReference type="SUPFAM" id="SSF75620">
    <property type="entry name" value="Release factor"/>
    <property type="match status" value="1"/>
</dbReference>
<dbReference type="SMART" id="SM00937">
    <property type="entry name" value="PCRF"/>
    <property type="match status" value="1"/>
</dbReference>
<evidence type="ECO:0000256" key="1">
    <source>
        <dbReference type="ARBA" id="ARBA00010835"/>
    </source>
</evidence>